<organism evidence="2 3">
    <name type="scientific">Helicobacter enhydrae</name>
    <dbReference type="NCBI Taxonomy" id="222136"/>
    <lineage>
        <taxon>Bacteria</taxon>
        <taxon>Pseudomonadati</taxon>
        <taxon>Campylobacterota</taxon>
        <taxon>Epsilonproteobacteria</taxon>
        <taxon>Campylobacterales</taxon>
        <taxon>Helicobacteraceae</taxon>
        <taxon>Helicobacter</taxon>
    </lineage>
</organism>
<evidence type="ECO:0000313" key="2">
    <source>
        <dbReference type="EMBL" id="ANV97759.1"/>
    </source>
</evidence>
<dbReference type="EMBL" id="CP016503">
    <property type="protein sequence ID" value="ANV97759.1"/>
    <property type="molecule type" value="Genomic_DNA"/>
</dbReference>
<proteinExistence type="predicted"/>
<dbReference type="AlphaFoldDB" id="A0A1B1U4T2"/>
<keyword evidence="1" id="KW-0812">Transmembrane</keyword>
<evidence type="ECO:0008006" key="4">
    <source>
        <dbReference type="Google" id="ProtNLM"/>
    </source>
</evidence>
<sequence length="124" mass="14490">MSLNAKTLQKFFFLLLAPVFLNADTIDAKTPIETSDFWWQYAAVILILLSLIGLLLYVKRKNQNSLQKNIAFQQVYLTSHLKLLTIEINHKTYLVLCNQKEMILLDSSTQHNKQEDFMELIQEE</sequence>
<name>A0A1B1U4T2_9HELI</name>
<reference evidence="3" key="1">
    <citation type="submission" date="2016-07" db="EMBL/GenBank/DDBJ databases">
        <authorList>
            <person name="Florea S."/>
            <person name="Webb J.S."/>
            <person name="Jaromczyk J."/>
            <person name="Schardl C.L."/>
        </authorList>
    </citation>
    <scope>NUCLEOTIDE SEQUENCE [LARGE SCALE GENOMIC DNA]</scope>
    <source>
        <strain evidence="3">MIT 01-6242</strain>
    </source>
</reference>
<evidence type="ECO:0000256" key="1">
    <source>
        <dbReference type="SAM" id="Phobius"/>
    </source>
</evidence>
<dbReference type="STRING" id="222136.BBW65_02605"/>
<feature type="transmembrane region" description="Helical" evidence="1">
    <location>
        <begin position="38"/>
        <end position="58"/>
    </location>
</feature>
<protein>
    <recommendedName>
        <fullName evidence="4">Flagellar biosynthetic protein FliO</fullName>
    </recommendedName>
</protein>
<dbReference type="KEGG" id="het:BBW65_02605"/>
<gene>
    <name evidence="2" type="ORF">BBW65_02605</name>
</gene>
<keyword evidence="3" id="KW-1185">Reference proteome</keyword>
<accession>A0A1B1U4T2</accession>
<keyword evidence="1" id="KW-0472">Membrane</keyword>
<dbReference type="Proteomes" id="UP000092884">
    <property type="component" value="Chromosome"/>
</dbReference>
<keyword evidence="1" id="KW-1133">Transmembrane helix</keyword>
<evidence type="ECO:0000313" key="3">
    <source>
        <dbReference type="Proteomes" id="UP000092884"/>
    </source>
</evidence>